<dbReference type="InParanoid" id="A0A482X636"/>
<evidence type="ECO:0000313" key="1">
    <source>
        <dbReference type="EMBL" id="RZF41349.1"/>
    </source>
</evidence>
<evidence type="ECO:0008006" key="3">
    <source>
        <dbReference type="Google" id="ProtNLM"/>
    </source>
</evidence>
<organism evidence="1 2">
    <name type="scientific">Laodelphax striatellus</name>
    <name type="common">Small brown planthopper</name>
    <name type="synonym">Delphax striatella</name>
    <dbReference type="NCBI Taxonomy" id="195883"/>
    <lineage>
        <taxon>Eukaryota</taxon>
        <taxon>Metazoa</taxon>
        <taxon>Ecdysozoa</taxon>
        <taxon>Arthropoda</taxon>
        <taxon>Hexapoda</taxon>
        <taxon>Insecta</taxon>
        <taxon>Pterygota</taxon>
        <taxon>Neoptera</taxon>
        <taxon>Paraneoptera</taxon>
        <taxon>Hemiptera</taxon>
        <taxon>Auchenorrhyncha</taxon>
        <taxon>Fulgoroidea</taxon>
        <taxon>Delphacidae</taxon>
        <taxon>Criomorphinae</taxon>
        <taxon>Laodelphax</taxon>
    </lineage>
</organism>
<evidence type="ECO:0000313" key="2">
    <source>
        <dbReference type="Proteomes" id="UP000291343"/>
    </source>
</evidence>
<dbReference type="PRINTS" id="PR02040">
    <property type="entry name" value="CDK2IP"/>
</dbReference>
<dbReference type="EMBL" id="QKKF02016774">
    <property type="protein sequence ID" value="RZF41349.1"/>
    <property type="molecule type" value="Genomic_DNA"/>
</dbReference>
<keyword evidence="2" id="KW-1185">Reference proteome</keyword>
<dbReference type="FunCoup" id="A0A482X636">
    <property type="interactions" value="2"/>
</dbReference>
<dbReference type="STRING" id="195883.A0A482X636"/>
<dbReference type="Proteomes" id="UP000291343">
    <property type="component" value="Unassembled WGS sequence"/>
</dbReference>
<dbReference type="InterPro" id="IPR023250">
    <property type="entry name" value="Cyclin-dep_Kinase_2_interact"/>
</dbReference>
<proteinExistence type="predicted"/>
<comment type="caution">
    <text evidence="1">The sequence shown here is derived from an EMBL/GenBank/DDBJ whole genome shotgun (WGS) entry which is preliminary data.</text>
</comment>
<gene>
    <name evidence="1" type="ORF">LSTR_LSTR000063</name>
</gene>
<sequence length="216" mass="24204">MIENPSTPSNKVKFDHSAFSPVTVSVSPVSKSPQVGNLTGNVRQVRDNAADLHNLVAKWDKCIIEGASLVDNAMYLKLERSSDGKKKVNLYPPGLSNICEKLDLLCCEMTDIVTLMKKCFEELCGVAKLETLRATNDTPMFLTWPSDKFAEVVDQICKAYSKELELKIFIKENFAHLREKSDMIFYRTSWALQPYISSSSARIPLAAILKETGHLK</sequence>
<dbReference type="AlphaFoldDB" id="A0A482X636"/>
<accession>A0A482X636</accession>
<protein>
    <recommendedName>
        <fullName evidence="3">Cyclin-dependent kinase 2-interacting protein</fullName>
    </recommendedName>
</protein>
<dbReference type="PANTHER" id="PTHR15827">
    <property type="entry name" value="CYCLIN-DEPENDENT KINASE 2-INTERACTING PROTEIN"/>
    <property type="match status" value="1"/>
</dbReference>
<dbReference type="PANTHER" id="PTHR15827:SF2">
    <property type="entry name" value="CYCLIN-DEPENDENT KINASE 2-INTERACTING PROTEIN"/>
    <property type="match status" value="1"/>
</dbReference>
<dbReference type="SMR" id="A0A482X636"/>
<dbReference type="OrthoDB" id="17066at2759"/>
<name>A0A482X636_LAOST</name>
<reference evidence="1 2" key="1">
    <citation type="journal article" date="2017" name="Gigascience">
        <title>Genome sequence of the small brown planthopper, Laodelphax striatellus.</title>
        <authorList>
            <person name="Zhu J."/>
            <person name="Jiang F."/>
            <person name="Wang X."/>
            <person name="Yang P."/>
            <person name="Bao Y."/>
            <person name="Zhao W."/>
            <person name="Wang W."/>
            <person name="Lu H."/>
            <person name="Wang Q."/>
            <person name="Cui N."/>
            <person name="Li J."/>
            <person name="Chen X."/>
            <person name="Luo L."/>
            <person name="Yu J."/>
            <person name="Kang L."/>
            <person name="Cui F."/>
        </authorList>
    </citation>
    <scope>NUCLEOTIDE SEQUENCE [LARGE SCALE GENOMIC DNA]</scope>
    <source>
        <strain evidence="1">Lst14</strain>
    </source>
</reference>